<dbReference type="RefSeq" id="WP_229797015.1">
    <property type="nucleotide sequence ID" value="NZ_BMYR01000007.1"/>
</dbReference>
<dbReference type="EMBL" id="BMYR01000007">
    <property type="protein sequence ID" value="GGW63355.1"/>
    <property type="molecule type" value="Genomic_DNA"/>
</dbReference>
<name>A0ABQ2WP35_9ALTE</name>
<evidence type="ECO:0008006" key="3">
    <source>
        <dbReference type="Google" id="ProtNLM"/>
    </source>
</evidence>
<reference evidence="2" key="1">
    <citation type="journal article" date="2019" name="Int. J. Syst. Evol. Microbiol.">
        <title>The Global Catalogue of Microorganisms (GCM) 10K type strain sequencing project: providing services to taxonomists for standard genome sequencing and annotation.</title>
        <authorList>
            <consortium name="The Broad Institute Genomics Platform"/>
            <consortium name="The Broad Institute Genome Sequencing Center for Infectious Disease"/>
            <person name="Wu L."/>
            <person name="Ma J."/>
        </authorList>
    </citation>
    <scope>NUCLEOTIDE SEQUENCE [LARGE SCALE GENOMIC DNA]</scope>
    <source>
        <strain evidence="2">KCTC 23723</strain>
    </source>
</reference>
<sequence>MPTSPEQPDTNALVKSAMRSLHKRLSDMMVLQGRALAVTNQQRSDIKSLHDAEFKVFSQFGEDGIIQYLIRETKISQEESIFIEFGVESYLESNTRFLLVNNNWKGLVFDGAEQNVAAIKKQDFYWRNDLTAVHAWIDRDNINQLIKNAGFSGDIGLLSVDIDGNDYWVWQAIDVVNPVIVAVEWNSIFGSEAPISIPYDPKFFRTTAHFSNLYYGASIAALEQLGQQKGYSLIGSNSTGNNLFFVRNDRVGPLKVLTAKEAYVESKIRESRDEQYKLSFIAGKQRLKLIEDMLVKNVKTGETNTLSESVAAFNHIHTTNS</sequence>
<comment type="caution">
    <text evidence="1">The sequence shown here is derived from an EMBL/GenBank/DDBJ whole genome shotgun (WGS) entry which is preliminary data.</text>
</comment>
<proteinExistence type="predicted"/>
<dbReference type="Proteomes" id="UP000634667">
    <property type="component" value="Unassembled WGS sequence"/>
</dbReference>
<evidence type="ECO:0000313" key="1">
    <source>
        <dbReference type="EMBL" id="GGW63355.1"/>
    </source>
</evidence>
<protein>
    <recommendedName>
        <fullName evidence="3">NADH dehydrogenase</fullName>
    </recommendedName>
</protein>
<evidence type="ECO:0000313" key="2">
    <source>
        <dbReference type="Proteomes" id="UP000634667"/>
    </source>
</evidence>
<accession>A0ABQ2WP35</accession>
<organism evidence="1 2">
    <name type="scientific">Alishewanella tabrizica</name>
    <dbReference type="NCBI Taxonomy" id="671278"/>
    <lineage>
        <taxon>Bacteria</taxon>
        <taxon>Pseudomonadati</taxon>
        <taxon>Pseudomonadota</taxon>
        <taxon>Gammaproteobacteria</taxon>
        <taxon>Alteromonadales</taxon>
        <taxon>Alteromonadaceae</taxon>
        <taxon>Alishewanella</taxon>
    </lineage>
</organism>
<gene>
    <name evidence="1" type="ORF">GCM10008111_19250</name>
</gene>
<keyword evidence="2" id="KW-1185">Reference proteome</keyword>